<dbReference type="PANTHER" id="PTHR23310:SF62">
    <property type="entry name" value="ACYL-COA BINDING PROTEIN 1, ISOFORM A"/>
    <property type="match status" value="1"/>
</dbReference>
<dbReference type="GO" id="GO:0016853">
    <property type="term" value="F:isomerase activity"/>
    <property type="evidence" value="ECO:0007669"/>
    <property type="project" value="UniProtKB-KW"/>
</dbReference>
<keyword evidence="5" id="KW-1185">Reference proteome</keyword>
<evidence type="ECO:0000313" key="5">
    <source>
        <dbReference type="Proteomes" id="UP001626550"/>
    </source>
</evidence>
<dbReference type="PANTHER" id="PTHR23310">
    <property type="entry name" value="ACYL-COA-BINDING PROTEIN, ACBP"/>
    <property type="match status" value="1"/>
</dbReference>
<dbReference type="Proteomes" id="UP001626550">
    <property type="component" value="Unassembled WGS sequence"/>
</dbReference>
<gene>
    <name evidence="4" type="primary">ECI2</name>
    <name evidence="4" type="ORF">Ciccas_005959</name>
</gene>
<keyword evidence="4" id="KW-0413">Isomerase</keyword>
<dbReference type="PROSITE" id="PS51228">
    <property type="entry name" value="ACB_2"/>
    <property type="match status" value="1"/>
</dbReference>
<dbReference type="InterPro" id="IPR014352">
    <property type="entry name" value="FERM/acyl-CoA-bd_prot_sf"/>
</dbReference>
<keyword evidence="2" id="KW-0446">Lipid-binding</keyword>
<dbReference type="InterPro" id="IPR035984">
    <property type="entry name" value="Acyl-CoA-binding_sf"/>
</dbReference>
<evidence type="ECO:0000313" key="4">
    <source>
        <dbReference type="EMBL" id="KAL3315414.1"/>
    </source>
</evidence>
<dbReference type="Gene3D" id="1.20.80.10">
    <property type="match status" value="1"/>
</dbReference>
<reference evidence="4 5" key="1">
    <citation type="submission" date="2024-11" db="EMBL/GenBank/DDBJ databases">
        <title>Adaptive evolution of stress response genes in parasites aligns with host niche diversity.</title>
        <authorList>
            <person name="Hahn C."/>
            <person name="Resl P."/>
        </authorList>
    </citation>
    <scope>NUCLEOTIDE SEQUENCE [LARGE SCALE GENOMIC DNA]</scope>
    <source>
        <strain evidence="4">EGGRZ-B1_66</strain>
        <tissue evidence="4">Body</tissue>
    </source>
</reference>
<comment type="similarity">
    <text evidence="1">Belongs to the ACBP family.</text>
</comment>
<dbReference type="SUPFAM" id="SSF47027">
    <property type="entry name" value="Acyl-CoA binding protein"/>
    <property type="match status" value="1"/>
</dbReference>
<dbReference type="InterPro" id="IPR000582">
    <property type="entry name" value="Acyl-CoA-binding_protein"/>
</dbReference>
<dbReference type="Pfam" id="PF00887">
    <property type="entry name" value="ACBP"/>
    <property type="match status" value="1"/>
</dbReference>
<dbReference type="EMBL" id="JBJKFK010000758">
    <property type="protein sequence ID" value="KAL3315414.1"/>
    <property type="molecule type" value="Genomic_DNA"/>
</dbReference>
<accession>A0ABD2Q769</accession>
<evidence type="ECO:0000259" key="3">
    <source>
        <dbReference type="PROSITE" id="PS51228"/>
    </source>
</evidence>
<protein>
    <submittedName>
        <fullName evidence="4">Enoyl-CoA delta isomerase 2, mitochondrial</fullName>
    </submittedName>
</protein>
<dbReference type="GO" id="GO:0008289">
    <property type="term" value="F:lipid binding"/>
    <property type="evidence" value="ECO:0007669"/>
    <property type="project" value="UniProtKB-KW"/>
</dbReference>
<dbReference type="PRINTS" id="PR00689">
    <property type="entry name" value="ACOABINDINGP"/>
</dbReference>
<evidence type="ECO:0000256" key="2">
    <source>
        <dbReference type="ARBA" id="ARBA00023121"/>
    </source>
</evidence>
<sequence>MFNRFFATKLKSFEDAKNALNDLKDEPDNVVKLQIYGLFKQATKGKCSDPEPSAINFVKKAKWDAWNELGELSKTDAEEKYIDLIQKLLDEEQA</sequence>
<feature type="domain" description="ACB" evidence="3">
    <location>
        <begin position="9"/>
        <end position="94"/>
    </location>
</feature>
<dbReference type="AlphaFoldDB" id="A0ABD2Q769"/>
<proteinExistence type="inferred from homology"/>
<organism evidence="4 5">
    <name type="scientific">Cichlidogyrus casuarinus</name>
    <dbReference type="NCBI Taxonomy" id="1844966"/>
    <lineage>
        <taxon>Eukaryota</taxon>
        <taxon>Metazoa</taxon>
        <taxon>Spiralia</taxon>
        <taxon>Lophotrochozoa</taxon>
        <taxon>Platyhelminthes</taxon>
        <taxon>Monogenea</taxon>
        <taxon>Monopisthocotylea</taxon>
        <taxon>Dactylogyridea</taxon>
        <taxon>Ancyrocephalidae</taxon>
        <taxon>Cichlidogyrus</taxon>
    </lineage>
</organism>
<evidence type="ECO:0000256" key="1">
    <source>
        <dbReference type="ARBA" id="ARBA00005567"/>
    </source>
</evidence>
<name>A0ABD2Q769_9PLAT</name>
<comment type="caution">
    <text evidence="4">The sequence shown here is derived from an EMBL/GenBank/DDBJ whole genome shotgun (WGS) entry which is preliminary data.</text>
</comment>